<name>A0A2P5IAF3_DIAHE</name>
<organism evidence="2 3">
    <name type="scientific">Diaporthe helianthi</name>
    <dbReference type="NCBI Taxonomy" id="158607"/>
    <lineage>
        <taxon>Eukaryota</taxon>
        <taxon>Fungi</taxon>
        <taxon>Dikarya</taxon>
        <taxon>Ascomycota</taxon>
        <taxon>Pezizomycotina</taxon>
        <taxon>Sordariomycetes</taxon>
        <taxon>Sordariomycetidae</taxon>
        <taxon>Diaporthales</taxon>
        <taxon>Diaporthaceae</taxon>
        <taxon>Diaporthe</taxon>
    </lineage>
</organism>
<feature type="signal peptide" evidence="1">
    <location>
        <begin position="1"/>
        <end position="24"/>
    </location>
</feature>
<accession>A0A2P5IAF3</accession>
<proteinExistence type="predicted"/>
<comment type="caution">
    <text evidence="2">The sequence shown here is derived from an EMBL/GenBank/DDBJ whole genome shotgun (WGS) entry which is preliminary data.</text>
</comment>
<gene>
    <name evidence="2" type="ORF">DHEL01_v202112</name>
</gene>
<evidence type="ECO:0000313" key="3">
    <source>
        <dbReference type="Proteomes" id="UP000094444"/>
    </source>
</evidence>
<evidence type="ECO:0000256" key="1">
    <source>
        <dbReference type="SAM" id="SignalP"/>
    </source>
</evidence>
<protein>
    <submittedName>
        <fullName evidence="2">Uncharacterized protein</fullName>
    </submittedName>
</protein>
<dbReference type="OrthoDB" id="4809727at2759"/>
<feature type="chain" id="PRO_5015182736" evidence="1">
    <location>
        <begin position="25"/>
        <end position="235"/>
    </location>
</feature>
<dbReference type="InParanoid" id="A0A2P5IAF3"/>
<sequence length="235" mass="25412">MLSRLAAAPFVAITALSICAHAVAVDNNVSPALTSPLETRQGLCCGLAPNNRNIQITCQWMYENCGGWANCVPSDSNDAQWCRHCVVTRPEDTDCTKYTWPPAYPAPVGKRDVSDATMAAAELEVPDEISADEEKQVKSRATHTDYIQTRALVNEAQSYARSFGLVTIRIIVSAINVVTYSIQNAGLEQASYEILDLATGWYVNGQVDGGEVSAGHVPNQALAKGGDRFELDFVT</sequence>
<dbReference type="Proteomes" id="UP000094444">
    <property type="component" value="Unassembled WGS sequence"/>
</dbReference>
<reference evidence="2" key="1">
    <citation type="submission" date="2017-09" db="EMBL/GenBank/DDBJ databases">
        <title>Polyketide synthases of a Diaporthe helianthi virulent isolate.</title>
        <authorList>
            <person name="Baroncelli R."/>
        </authorList>
    </citation>
    <scope>NUCLEOTIDE SEQUENCE [LARGE SCALE GENOMIC DNA]</scope>
    <source>
        <strain evidence="2">7/96</strain>
    </source>
</reference>
<evidence type="ECO:0000313" key="2">
    <source>
        <dbReference type="EMBL" id="POS79490.1"/>
    </source>
</evidence>
<dbReference type="EMBL" id="MAVT02000110">
    <property type="protein sequence ID" value="POS79490.1"/>
    <property type="molecule type" value="Genomic_DNA"/>
</dbReference>
<dbReference type="AlphaFoldDB" id="A0A2P5IAF3"/>
<keyword evidence="3" id="KW-1185">Reference proteome</keyword>
<keyword evidence="1" id="KW-0732">Signal</keyword>